<dbReference type="PANTHER" id="PTHR43415:SF3">
    <property type="entry name" value="GNAT-FAMILY ACETYLTRANSFERASE"/>
    <property type="match status" value="1"/>
</dbReference>
<evidence type="ECO:0000313" key="3">
    <source>
        <dbReference type="Proteomes" id="UP001235840"/>
    </source>
</evidence>
<sequence>MNKRKPKGLEGELVYLSPVSSEDANLYYDELFDPEARKLTGTKVLFTFDQVVQYLKDRSMSSTSVLCFIVLQKNDEIIGDIALQDIDTTNRSGGIRISINKHNHQGRGYGTEALKLMLDYGFGQLNLHRIELTVYDYNERAIHVYEKVGFKVEGRLRDALYYDHAYHDTIFMSILEDEFRQLYKQT</sequence>
<dbReference type="Proteomes" id="UP001235840">
    <property type="component" value="Unassembled WGS sequence"/>
</dbReference>
<dbReference type="RefSeq" id="WP_307395791.1">
    <property type="nucleotide sequence ID" value="NZ_BAAADK010000030.1"/>
</dbReference>
<organism evidence="2 3">
    <name type="scientific">Caldalkalibacillus horti</name>
    <dbReference type="NCBI Taxonomy" id="77523"/>
    <lineage>
        <taxon>Bacteria</taxon>
        <taxon>Bacillati</taxon>
        <taxon>Bacillota</taxon>
        <taxon>Bacilli</taxon>
        <taxon>Bacillales</taxon>
        <taxon>Bacillaceae</taxon>
        <taxon>Caldalkalibacillus</taxon>
    </lineage>
</organism>
<keyword evidence="3" id="KW-1185">Reference proteome</keyword>
<evidence type="ECO:0000259" key="1">
    <source>
        <dbReference type="PROSITE" id="PS51186"/>
    </source>
</evidence>
<dbReference type="Gene3D" id="3.40.630.30">
    <property type="match status" value="1"/>
</dbReference>
<dbReference type="InterPro" id="IPR016181">
    <property type="entry name" value="Acyl_CoA_acyltransferase"/>
</dbReference>
<protein>
    <submittedName>
        <fullName evidence="2">RimJ/RimL family protein N-acetyltransferase</fullName>
    </submittedName>
</protein>
<dbReference type="SUPFAM" id="SSF55729">
    <property type="entry name" value="Acyl-CoA N-acyltransferases (Nat)"/>
    <property type="match status" value="1"/>
</dbReference>
<comment type="caution">
    <text evidence="2">The sequence shown here is derived from an EMBL/GenBank/DDBJ whole genome shotgun (WGS) entry which is preliminary data.</text>
</comment>
<dbReference type="EMBL" id="JAUSTY010000012">
    <property type="protein sequence ID" value="MDQ0167084.1"/>
    <property type="molecule type" value="Genomic_DNA"/>
</dbReference>
<evidence type="ECO:0000313" key="2">
    <source>
        <dbReference type="EMBL" id="MDQ0167084.1"/>
    </source>
</evidence>
<dbReference type="InterPro" id="IPR000182">
    <property type="entry name" value="GNAT_dom"/>
</dbReference>
<dbReference type="CDD" id="cd04301">
    <property type="entry name" value="NAT_SF"/>
    <property type="match status" value="1"/>
</dbReference>
<dbReference type="PROSITE" id="PS51186">
    <property type="entry name" value="GNAT"/>
    <property type="match status" value="1"/>
</dbReference>
<feature type="domain" description="N-acetyltransferase" evidence="1">
    <location>
        <begin position="14"/>
        <end position="177"/>
    </location>
</feature>
<proteinExistence type="predicted"/>
<dbReference type="Pfam" id="PF13302">
    <property type="entry name" value="Acetyltransf_3"/>
    <property type="match status" value="1"/>
</dbReference>
<name>A0ABT9W1G9_9BACI</name>
<reference evidence="2 3" key="1">
    <citation type="submission" date="2023-07" db="EMBL/GenBank/DDBJ databases">
        <title>Genomic Encyclopedia of Type Strains, Phase IV (KMG-IV): sequencing the most valuable type-strain genomes for metagenomic binning, comparative biology and taxonomic classification.</title>
        <authorList>
            <person name="Goeker M."/>
        </authorList>
    </citation>
    <scope>NUCLEOTIDE SEQUENCE [LARGE SCALE GENOMIC DNA]</scope>
    <source>
        <strain evidence="2 3">DSM 12751</strain>
    </source>
</reference>
<accession>A0ABT9W1G9</accession>
<dbReference type="PANTHER" id="PTHR43415">
    <property type="entry name" value="SPERMIDINE N(1)-ACETYLTRANSFERASE"/>
    <property type="match status" value="1"/>
</dbReference>
<gene>
    <name evidence="2" type="ORF">J2S11_003001</name>
</gene>